<proteinExistence type="predicted"/>
<evidence type="ECO:0000313" key="1">
    <source>
        <dbReference type="EMBL" id="SIS79196.1"/>
    </source>
</evidence>
<gene>
    <name evidence="1" type="ORF">SAMN05421759_103308</name>
</gene>
<dbReference type="RefSeq" id="WP_159441618.1">
    <property type="nucleotide sequence ID" value="NZ_FTOQ01000003.1"/>
</dbReference>
<evidence type="ECO:0000313" key="2">
    <source>
        <dbReference type="Proteomes" id="UP000186684"/>
    </source>
</evidence>
<dbReference type="OrthoDB" id="7873573at2"/>
<accession>A0A1N7LZD5</accession>
<dbReference type="AlphaFoldDB" id="A0A1N7LZD5"/>
<dbReference type="EMBL" id="FTOQ01000003">
    <property type="protein sequence ID" value="SIS79196.1"/>
    <property type="molecule type" value="Genomic_DNA"/>
</dbReference>
<sequence>MTASFFVPLLALFTLLAVTVMGILGKFEIERKLDDPNDPKSALAKDGPSGA</sequence>
<dbReference type="Proteomes" id="UP000186684">
    <property type="component" value="Unassembled WGS sequence"/>
</dbReference>
<reference evidence="2" key="1">
    <citation type="submission" date="2017-01" db="EMBL/GenBank/DDBJ databases">
        <authorList>
            <person name="Varghese N."/>
            <person name="Submissions S."/>
        </authorList>
    </citation>
    <scope>NUCLEOTIDE SEQUENCE [LARGE SCALE GENOMIC DNA]</scope>
    <source>
        <strain evidence="2">DSM 29430</strain>
    </source>
</reference>
<protein>
    <submittedName>
        <fullName evidence="1">Uncharacterized protein</fullName>
    </submittedName>
</protein>
<organism evidence="1 2">
    <name type="scientific">Roseivivax lentus</name>
    <dbReference type="NCBI Taxonomy" id="633194"/>
    <lineage>
        <taxon>Bacteria</taxon>
        <taxon>Pseudomonadati</taxon>
        <taxon>Pseudomonadota</taxon>
        <taxon>Alphaproteobacteria</taxon>
        <taxon>Rhodobacterales</taxon>
        <taxon>Roseobacteraceae</taxon>
        <taxon>Roseivivax</taxon>
    </lineage>
</organism>
<name>A0A1N7LZD5_9RHOB</name>
<keyword evidence="2" id="KW-1185">Reference proteome</keyword>